<dbReference type="InterPro" id="IPR000843">
    <property type="entry name" value="HTH_LacI"/>
</dbReference>
<evidence type="ECO:0000313" key="6">
    <source>
        <dbReference type="Proteomes" id="UP000597444"/>
    </source>
</evidence>
<evidence type="ECO:0000259" key="4">
    <source>
        <dbReference type="PROSITE" id="PS50932"/>
    </source>
</evidence>
<dbReference type="CDD" id="cd01392">
    <property type="entry name" value="HTH_LacI"/>
    <property type="match status" value="1"/>
</dbReference>
<gene>
    <name evidence="5" type="ORF">KSF_005130</name>
</gene>
<dbReference type="PROSITE" id="PS00356">
    <property type="entry name" value="HTH_LACI_1"/>
    <property type="match status" value="1"/>
</dbReference>
<dbReference type="SMART" id="SM00354">
    <property type="entry name" value="HTH_LACI"/>
    <property type="match status" value="1"/>
</dbReference>
<dbReference type="Proteomes" id="UP000597444">
    <property type="component" value="Unassembled WGS sequence"/>
</dbReference>
<dbReference type="CDD" id="cd06267">
    <property type="entry name" value="PBP1_LacI_sugar_binding-like"/>
    <property type="match status" value="1"/>
</dbReference>
<protein>
    <submittedName>
        <fullName evidence="5">LacI family transcriptional regulator</fullName>
    </submittedName>
</protein>
<organism evidence="5 6">
    <name type="scientific">Reticulibacter mediterranei</name>
    <dbReference type="NCBI Taxonomy" id="2778369"/>
    <lineage>
        <taxon>Bacteria</taxon>
        <taxon>Bacillati</taxon>
        <taxon>Chloroflexota</taxon>
        <taxon>Ktedonobacteria</taxon>
        <taxon>Ktedonobacterales</taxon>
        <taxon>Reticulibacteraceae</taxon>
        <taxon>Reticulibacter</taxon>
    </lineage>
</organism>
<evidence type="ECO:0000256" key="1">
    <source>
        <dbReference type="ARBA" id="ARBA00023015"/>
    </source>
</evidence>
<dbReference type="EMBL" id="BNJK01000001">
    <property type="protein sequence ID" value="GHO90465.1"/>
    <property type="molecule type" value="Genomic_DNA"/>
</dbReference>
<dbReference type="AlphaFoldDB" id="A0A8J3IGR2"/>
<dbReference type="InterPro" id="IPR010982">
    <property type="entry name" value="Lambda_DNA-bd_dom_sf"/>
</dbReference>
<feature type="domain" description="HTH lacI-type" evidence="4">
    <location>
        <begin position="12"/>
        <end position="66"/>
    </location>
</feature>
<keyword evidence="2" id="KW-0238">DNA-binding</keyword>
<reference evidence="5" key="1">
    <citation type="submission" date="2020-10" db="EMBL/GenBank/DDBJ databases">
        <title>Taxonomic study of unclassified bacteria belonging to the class Ktedonobacteria.</title>
        <authorList>
            <person name="Yabe S."/>
            <person name="Wang C.M."/>
            <person name="Zheng Y."/>
            <person name="Sakai Y."/>
            <person name="Cavaletti L."/>
            <person name="Monciardini P."/>
            <person name="Donadio S."/>
        </authorList>
    </citation>
    <scope>NUCLEOTIDE SEQUENCE</scope>
    <source>
        <strain evidence="5">ID150040</strain>
    </source>
</reference>
<dbReference type="InterPro" id="IPR046335">
    <property type="entry name" value="LacI/GalR-like_sensor"/>
</dbReference>
<accession>A0A8J3IGR2</accession>
<dbReference type="PANTHER" id="PTHR30146:SF109">
    <property type="entry name" value="HTH-TYPE TRANSCRIPTIONAL REGULATOR GALS"/>
    <property type="match status" value="1"/>
</dbReference>
<sequence length="347" mass="37611">MPVVSNHHNKKLTIHDIAELAGVSAGTVSRVLNNQPGVSVKTREHIQAIIQQQGYRASFFARSLLARQSFAIGLALSSTASELFAGPIVPELVGSIGDALASEGYTLTLITGSHEQRNQRLLREAAEGKIDGVLLPDIRIGDDIIDKLLEQEIPTVIIGHRDERKEVAWVDCEHDCSAAYLTRMLIKQGHRRIALVNGPEEFYACHLRLEGYRSALQEEGLDYNMDLVSVGPFKADYGYQTTQKLLALPRVEQPTAIVAGSDIIAAGCLGAVKAANMQVPADLAITGFDDNILSTFTHPPLTTVKMPLEQMGKVAVNMLISLIKGEKLEPTSLILPCSIIVRTSSGS</sequence>
<dbReference type="InterPro" id="IPR028082">
    <property type="entry name" value="Peripla_BP_I"/>
</dbReference>
<evidence type="ECO:0000256" key="3">
    <source>
        <dbReference type="ARBA" id="ARBA00023163"/>
    </source>
</evidence>
<evidence type="ECO:0000256" key="2">
    <source>
        <dbReference type="ARBA" id="ARBA00023125"/>
    </source>
</evidence>
<proteinExistence type="predicted"/>
<dbReference type="RefSeq" id="WP_220201426.1">
    <property type="nucleotide sequence ID" value="NZ_BNJK01000001.1"/>
</dbReference>
<dbReference type="Pfam" id="PF00356">
    <property type="entry name" value="LacI"/>
    <property type="match status" value="1"/>
</dbReference>
<comment type="caution">
    <text evidence="5">The sequence shown here is derived from an EMBL/GenBank/DDBJ whole genome shotgun (WGS) entry which is preliminary data.</text>
</comment>
<dbReference type="SUPFAM" id="SSF53822">
    <property type="entry name" value="Periplasmic binding protein-like I"/>
    <property type="match status" value="1"/>
</dbReference>
<dbReference type="PANTHER" id="PTHR30146">
    <property type="entry name" value="LACI-RELATED TRANSCRIPTIONAL REPRESSOR"/>
    <property type="match status" value="1"/>
</dbReference>
<dbReference type="Gene3D" id="1.10.260.40">
    <property type="entry name" value="lambda repressor-like DNA-binding domains"/>
    <property type="match status" value="1"/>
</dbReference>
<dbReference type="GO" id="GO:0000976">
    <property type="term" value="F:transcription cis-regulatory region binding"/>
    <property type="evidence" value="ECO:0007669"/>
    <property type="project" value="TreeGrafter"/>
</dbReference>
<keyword evidence="6" id="KW-1185">Reference proteome</keyword>
<dbReference type="Pfam" id="PF13377">
    <property type="entry name" value="Peripla_BP_3"/>
    <property type="match status" value="1"/>
</dbReference>
<keyword evidence="1" id="KW-0805">Transcription regulation</keyword>
<name>A0A8J3IGR2_9CHLR</name>
<keyword evidence="3" id="KW-0804">Transcription</keyword>
<dbReference type="GO" id="GO:0003700">
    <property type="term" value="F:DNA-binding transcription factor activity"/>
    <property type="evidence" value="ECO:0007669"/>
    <property type="project" value="TreeGrafter"/>
</dbReference>
<evidence type="ECO:0000313" key="5">
    <source>
        <dbReference type="EMBL" id="GHO90465.1"/>
    </source>
</evidence>
<dbReference type="SUPFAM" id="SSF47413">
    <property type="entry name" value="lambda repressor-like DNA-binding domains"/>
    <property type="match status" value="1"/>
</dbReference>
<dbReference type="Gene3D" id="3.40.50.2300">
    <property type="match status" value="2"/>
</dbReference>
<dbReference type="PROSITE" id="PS50932">
    <property type="entry name" value="HTH_LACI_2"/>
    <property type="match status" value="1"/>
</dbReference>
<dbReference type="PRINTS" id="PR00036">
    <property type="entry name" value="HTHLACI"/>
</dbReference>